<accession>A0ABP9A6J1</accession>
<name>A0ABP9A6J1_9ACTN</name>
<dbReference type="Proteomes" id="UP001501147">
    <property type="component" value="Unassembled WGS sequence"/>
</dbReference>
<dbReference type="InterPro" id="IPR053191">
    <property type="entry name" value="DcsG_Biosynth_Enzyme"/>
</dbReference>
<evidence type="ECO:0000313" key="2">
    <source>
        <dbReference type="Proteomes" id="UP001501147"/>
    </source>
</evidence>
<evidence type="ECO:0008006" key="3">
    <source>
        <dbReference type="Google" id="ProtNLM"/>
    </source>
</evidence>
<dbReference type="PANTHER" id="PTHR39217:SF1">
    <property type="entry name" value="GLUTATHIONE SYNTHETASE"/>
    <property type="match status" value="1"/>
</dbReference>
<proteinExistence type="predicted"/>
<dbReference type="EMBL" id="BAABJV010000004">
    <property type="protein sequence ID" value="GAA4775166.1"/>
    <property type="molecule type" value="Genomic_DNA"/>
</dbReference>
<sequence length="296" mass="32638">MRKARGPADVAYLTFDGFDPELKPAVEAMEDLGVRAEAVPWDARDVDWGAYRAAVVRSTWDYTSRHAQFLSALRRIGERTALWNPVPVIAWNSRKNYLRHLAGRGCAVIPTVWTTPGGRPTVADLPADWTEVVVKPVVGVGGQHVLRTTDRDAACVYAASGPPMMVQPYLREVDHGGEISLVYIGGAFSHAVRKQGYLAPESLRDGILAPEPGSEWSARPCRPGPDHFLTAGHALESVPGARDLLHARVDMIRDRSGQPRIVEVELIEPFLYLLYDDQAADRLAHAVRDRLGRPRG</sequence>
<dbReference type="PANTHER" id="PTHR39217">
    <property type="match status" value="1"/>
</dbReference>
<protein>
    <recommendedName>
        <fullName evidence="3">ATP-grasp domain-containing protein</fullName>
    </recommendedName>
</protein>
<organism evidence="1 2">
    <name type="scientific">Streptomyces sanyensis</name>
    <dbReference type="NCBI Taxonomy" id="568869"/>
    <lineage>
        <taxon>Bacteria</taxon>
        <taxon>Bacillati</taxon>
        <taxon>Actinomycetota</taxon>
        <taxon>Actinomycetes</taxon>
        <taxon>Kitasatosporales</taxon>
        <taxon>Streptomycetaceae</taxon>
        <taxon>Streptomyces</taxon>
    </lineage>
</organism>
<reference evidence="2" key="1">
    <citation type="journal article" date="2019" name="Int. J. Syst. Evol. Microbiol.">
        <title>The Global Catalogue of Microorganisms (GCM) 10K type strain sequencing project: providing services to taxonomists for standard genome sequencing and annotation.</title>
        <authorList>
            <consortium name="The Broad Institute Genomics Platform"/>
            <consortium name="The Broad Institute Genome Sequencing Center for Infectious Disease"/>
            <person name="Wu L."/>
            <person name="Ma J."/>
        </authorList>
    </citation>
    <scope>NUCLEOTIDE SEQUENCE [LARGE SCALE GENOMIC DNA]</scope>
    <source>
        <strain evidence="2">JCM 18324</strain>
    </source>
</reference>
<comment type="caution">
    <text evidence="1">The sequence shown here is derived from an EMBL/GenBank/DDBJ whole genome shotgun (WGS) entry which is preliminary data.</text>
</comment>
<keyword evidence="2" id="KW-1185">Reference proteome</keyword>
<evidence type="ECO:0000313" key="1">
    <source>
        <dbReference type="EMBL" id="GAA4775166.1"/>
    </source>
</evidence>
<dbReference type="RefSeq" id="WP_345613091.1">
    <property type="nucleotide sequence ID" value="NZ_BAABJV010000004.1"/>
</dbReference>
<dbReference type="SUPFAM" id="SSF56059">
    <property type="entry name" value="Glutathione synthetase ATP-binding domain-like"/>
    <property type="match status" value="1"/>
</dbReference>
<gene>
    <name evidence="1" type="ORF">GCM10023329_24650</name>
</gene>